<accession>A0ABT5ZP29</accession>
<dbReference type="EMBL" id="JARJBC010000013">
    <property type="protein sequence ID" value="MDF3291585.1"/>
    <property type="molecule type" value="Genomic_DNA"/>
</dbReference>
<keyword evidence="2" id="KW-1133">Transmembrane helix</keyword>
<keyword evidence="2" id="KW-0472">Membrane</keyword>
<proteinExistence type="predicted"/>
<reference evidence="3 4" key="1">
    <citation type="submission" date="2023-03" db="EMBL/GenBank/DDBJ databases">
        <title>Draft genome sequence of Streptomyces sp. RB6PN23 isolated from peat swamp forest in Thailand.</title>
        <authorList>
            <person name="Klaysubun C."/>
            <person name="Duangmal K."/>
        </authorList>
    </citation>
    <scope>NUCLEOTIDE SEQUENCE [LARGE SCALE GENOMIC DNA]</scope>
    <source>
        <strain evidence="3 4">RB6PN23</strain>
    </source>
</reference>
<evidence type="ECO:0000313" key="3">
    <source>
        <dbReference type="EMBL" id="MDF3291585.1"/>
    </source>
</evidence>
<feature type="region of interest" description="Disordered" evidence="1">
    <location>
        <begin position="1"/>
        <end position="23"/>
    </location>
</feature>
<evidence type="ECO:0000256" key="1">
    <source>
        <dbReference type="SAM" id="MobiDB-lite"/>
    </source>
</evidence>
<sequence length="212" mass="23026">MTGEFPTDTDAVDGHPASASLRTAPAPERRWTRWIVALLLVVISAGYLVISALQSHSAAAARELRAEMAGLVHGSPSAVQRNVYRVPIPPGASDVGFFEANSWRTDSLYVQFTTTPAGLKQFLARLGTRPAQLRSGLITVAIPASQTEHVRWRFPRDHRWAGIALGRPGPHPAYAITTNFDDPQRPAVFVVSTISFSSKTTPPRPRKDSPAP</sequence>
<keyword evidence="4" id="KW-1185">Reference proteome</keyword>
<evidence type="ECO:0000313" key="4">
    <source>
        <dbReference type="Proteomes" id="UP001216579"/>
    </source>
</evidence>
<gene>
    <name evidence="3" type="ORF">P3G67_20605</name>
</gene>
<comment type="caution">
    <text evidence="3">The sequence shown here is derived from an EMBL/GenBank/DDBJ whole genome shotgun (WGS) entry which is preliminary data.</text>
</comment>
<dbReference type="Proteomes" id="UP001216579">
    <property type="component" value="Unassembled WGS sequence"/>
</dbReference>
<dbReference type="RefSeq" id="WP_276094765.1">
    <property type="nucleotide sequence ID" value="NZ_JARJBC010000013.1"/>
</dbReference>
<keyword evidence="2" id="KW-0812">Transmembrane</keyword>
<feature type="transmembrane region" description="Helical" evidence="2">
    <location>
        <begin position="31"/>
        <end position="53"/>
    </location>
</feature>
<name>A0ABT5ZP29_9ACTN</name>
<organism evidence="3 4">
    <name type="scientific">Streptomyces silvisoli</name>
    <dbReference type="NCBI Taxonomy" id="3034235"/>
    <lineage>
        <taxon>Bacteria</taxon>
        <taxon>Bacillati</taxon>
        <taxon>Actinomycetota</taxon>
        <taxon>Actinomycetes</taxon>
        <taxon>Kitasatosporales</taxon>
        <taxon>Streptomycetaceae</taxon>
        <taxon>Streptomyces</taxon>
    </lineage>
</organism>
<protein>
    <submittedName>
        <fullName evidence="3">Uncharacterized protein</fullName>
    </submittedName>
</protein>
<evidence type="ECO:0000256" key="2">
    <source>
        <dbReference type="SAM" id="Phobius"/>
    </source>
</evidence>